<proteinExistence type="inferred from homology"/>
<dbReference type="SUPFAM" id="SSF53335">
    <property type="entry name" value="S-adenosyl-L-methionine-dependent methyltransferases"/>
    <property type="match status" value="1"/>
</dbReference>
<dbReference type="InterPro" id="IPR029063">
    <property type="entry name" value="SAM-dependent_MTases_sf"/>
</dbReference>
<name>A0A8K0JC77_9HYPO</name>
<dbReference type="Gene3D" id="3.40.50.150">
    <property type="entry name" value="Vaccinia Virus protein VP39"/>
    <property type="match status" value="1"/>
</dbReference>
<reference evidence="2" key="1">
    <citation type="journal article" date="2020" name="bioRxiv">
        <title>Whole genome comparisons of ergot fungi reveals the divergence and evolution of species within the genus Claviceps are the result of varying mechanisms driving genome evolution and host range expansion.</title>
        <authorList>
            <person name="Wyka S.A."/>
            <person name="Mondo S.J."/>
            <person name="Liu M."/>
            <person name="Dettman J."/>
            <person name="Nalam V."/>
            <person name="Broders K.D."/>
        </authorList>
    </citation>
    <scope>NUCLEOTIDE SEQUENCE</scope>
    <source>
        <strain evidence="2">CCC 489</strain>
    </source>
</reference>
<gene>
    <name evidence="2" type="ORF">E4U42_003847</name>
</gene>
<dbReference type="CDD" id="cd02440">
    <property type="entry name" value="AdoMet_MTases"/>
    <property type="match status" value="1"/>
</dbReference>
<comment type="caution">
    <text evidence="2">The sequence shown here is derived from an EMBL/GenBank/DDBJ whole genome shotgun (WGS) entry which is preliminary data.</text>
</comment>
<evidence type="ECO:0000313" key="3">
    <source>
        <dbReference type="Proteomes" id="UP000811619"/>
    </source>
</evidence>
<sequence length="233" mass="24987">MSDAAAANQAYFNTLASGYDGRFLNITRRVEDEVRRRAHLLGACPGGRFLDYACGTGLLSRALGPQIGQCVGIDVSEAMVEQYNARTKREGLAGQYAAYPGNLVSADESSQGIFSSPSFFDFDHAGVGLALHHMDDCALAAKQLARRLRPGGVLFVVDFVAQQSPSEEALLPSAAGARHQGFTEPEMRRMFEGAGVGLGFAFHVLDGDVTFENDPGDGKHAVRTVFIARGEKE</sequence>
<dbReference type="OrthoDB" id="3647at2759"/>
<organism evidence="2 3">
    <name type="scientific">Claviceps africana</name>
    <dbReference type="NCBI Taxonomy" id="83212"/>
    <lineage>
        <taxon>Eukaryota</taxon>
        <taxon>Fungi</taxon>
        <taxon>Dikarya</taxon>
        <taxon>Ascomycota</taxon>
        <taxon>Pezizomycotina</taxon>
        <taxon>Sordariomycetes</taxon>
        <taxon>Hypocreomycetidae</taxon>
        <taxon>Hypocreales</taxon>
        <taxon>Clavicipitaceae</taxon>
        <taxon>Claviceps</taxon>
    </lineage>
</organism>
<dbReference type="AlphaFoldDB" id="A0A8K0JC77"/>
<dbReference type="EMBL" id="SRPY01000327">
    <property type="protein sequence ID" value="KAG5925892.1"/>
    <property type="molecule type" value="Genomic_DNA"/>
</dbReference>
<evidence type="ECO:0000313" key="2">
    <source>
        <dbReference type="EMBL" id="KAG5925892.1"/>
    </source>
</evidence>
<comment type="similarity">
    <text evidence="1">Belongs to the methyltransferase superfamily. LaeA methyltransferase family.</text>
</comment>
<accession>A0A8K0JC77</accession>
<dbReference type="PANTHER" id="PTHR43591">
    <property type="entry name" value="METHYLTRANSFERASE"/>
    <property type="match status" value="1"/>
</dbReference>
<keyword evidence="3" id="KW-1185">Reference proteome</keyword>
<dbReference type="Proteomes" id="UP000811619">
    <property type="component" value="Unassembled WGS sequence"/>
</dbReference>
<dbReference type="Pfam" id="PF13489">
    <property type="entry name" value="Methyltransf_23"/>
    <property type="match status" value="1"/>
</dbReference>
<dbReference type="PANTHER" id="PTHR43591:SF108">
    <property type="entry name" value="S-ADENOSYL-L-METHIONINE-DEPENDENT METHYLTRANSFERASE"/>
    <property type="match status" value="1"/>
</dbReference>
<protein>
    <recommendedName>
        <fullName evidence="4">Methyltransferase</fullName>
    </recommendedName>
</protein>
<evidence type="ECO:0000256" key="1">
    <source>
        <dbReference type="ARBA" id="ARBA00038158"/>
    </source>
</evidence>
<evidence type="ECO:0008006" key="4">
    <source>
        <dbReference type="Google" id="ProtNLM"/>
    </source>
</evidence>